<protein>
    <submittedName>
        <fullName evidence="2">Uncharacterized protein</fullName>
    </submittedName>
</protein>
<dbReference type="AlphaFoldDB" id="A0A0D5CHW1"/>
<sequence>MTSSAPASPASDRVLGSATTTVPSAAGAPASAFVALLVADGAHLTERVAEAADHLEAGAPAERYDARAASAEDALVVALALVAGGLDVRDAAQHALDGDPAPVIQALHSLAGRGGVEPYLLRNGLTVDQFHALRDAVVAGGGRELDESQD</sequence>
<dbReference type="PATRIC" id="fig|33014.5.peg.1416"/>
<reference evidence="2 3" key="1">
    <citation type="journal article" date="2015" name="Genome Announc.">
        <title>Complete Genome Sequence of Clavibacter michiganensis subsp. insidiosus R1-1 Using PacBio Single-Molecule Real-Time Technology.</title>
        <authorList>
            <person name="Lu Y."/>
            <person name="Samac D.A."/>
            <person name="Glazebrook J."/>
            <person name="Ishimaru C.A."/>
        </authorList>
    </citation>
    <scope>NUCLEOTIDE SEQUENCE [LARGE SCALE GENOMIC DNA]</scope>
    <source>
        <strain evidence="2 3">R1-1</strain>
    </source>
</reference>
<dbReference type="EMBL" id="CP011043">
    <property type="protein sequence ID" value="AJW78884.1"/>
    <property type="molecule type" value="Genomic_DNA"/>
</dbReference>
<name>A0A0D5CHW1_9MICO</name>
<accession>A0A0D5CHW1</accession>
<dbReference type="Proteomes" id="UP000032604">
    <property type="component" value="Chromosome"/>
</dbReference>
<evidence type="ECO:0000313" key="2">
    <source>
        <dbReference type="EMBL" id="AJW78884.1"/>
    </source>
</evidence>
<evidence type="ECO:0000256" key="1">
    <source>
        <dbReference type="SAM" id="MobiDB-lite"/>
    </source>
</evidence>
<dbReference type="HOGENOM" id="CLU_1774100_0_0_11"/>
<dbReference type="RefSeq" id="WP_045527824.1">
    <property type="nucleotide sequence ID" value="NZ_CP011043.1"/>
</dbReference>
<evidence type="ECO:0000313" key="3">
    <source>
        <dbReference type="Proteomes" id="UP000032604"/>
    </source>
</evidence>
<dbReference type="KEGG" id="cmh:VO01_06830"/>
<proteinExistence type="predicted"/>
<gene>
    <name evidence="2" type="ORF">VO01_06830</name>
</gene>
<feature type="region of interest" description="Disordered" evidence="1">
    <location>
        <begin position="1"/>
        <end position="23"/>
    </location>
</feature>
<dbReference type="OrthoDB" id="5124367at2"/>
<organism evidence="2 3">
    <name type="scientific">Clavibacter michiganensis subsp. insidiosus</name>
    <dbReference type="NCBI Taxonomy" id="33014"/>
    <lineage>
        <taxon>Bacteria</taxon>
        <taxon>Bacillati</taxon>
        <taxon>Actinomycetota</taxon>
        <taxon>Actinomycetes</taxon>
        <taxon>Micrococcales</taxon>
        <taxon>Microbacteriaceae</taxon>
        <taxon>Clavibacter</taxon>
    </lineage>
</organism>